<dbReference type="Pfam" id="PF07859">
    <property type="entry name" value="Abhydrolase_3"/>
    <property type="match status" value="1"/>
</dbReference>
<name>A0AAD5K8I0_9FUNG</name>
<feature type="domain" description="Alpha/beta hydrolase fold-3" evidence="2">
    <location>
        <begin position="89"/>
        <end position="307"/>
    </location>
</feature>
<gene>
    <name evidence="3" type="ORF">BDA99DRAFT_582998</name>
</gene>
<dbReference type="EMBL" id="JAIXMP010000017">
    <property type="protein sequence ID" value="KAI9259655.1"/>
    <property type="molecule type" value="Genomic_DNA"/>
</dbReference>
<evidence type="ECO:0000256" key="1">
    <source>
        <dbReference type="ARBA" id="ARBA00022801"/>
    </source>
</evidence>
<dbReference type="InterPro" id="IPR029058">
    <property type="entry name" value="AB_hydrolase_fold"/>
</dbReference>
<sequence length="334" mass="37079">MPPSTTSVVIDPIYNKVLQQGELVPLSATEGLDQAARVRYLREETEKPFIKQKLVPVIEEDRVVVQNGIKLRLTFFRPVGTENEILPVVIYYHGGGWTFGSKNVYQKPMRDISIRNNVAVVYIDYTLAPEGKFPTINEECYATLIWILENGPSIKIDTGKIAVCGDSAGGHLATAIPLMAKARGLDHDVIKAQIMLYPATAPSHRAFESARLFGGGEFGLAISHCDYLNPLYFGHHEEDRDDGIKNNIFAYPLLATVDELRNLPPALLLTAEADVLRDEGEAYGHKLINAGVPTNAIRILGAIHGYLHMSLEKECQAYKNSMHLISQHLIESFK</sequence>
<dbReference type="PANTHER" id="PTHR48081">
    <property type="entry name" value="AB HYDROLASE SUPERFAMILY PROTEIN C4A8.06C"/>
    <property type="match status" value="1"/>
</dbReference>
<comment type="caution">
    <text evidence="3">The sequence shown here is derived from an EMBL/GenBank/DDBJ whole genome shotgun (WGS) entry which is preliminary data.</text>
</comment>
<protein>
    <submittedName>
        <fullName evidence="3">Alpha/Beta hydrolase protein</fullName>
    </submittedName>
</protein>
<evidence type="ECO:0000259" key="2">
    <source>
        <dbReference type="Pfam" id="PF07859"/>
    </source>
</evidence>
<reference evidence="3" key="1">
    <citation type="journal article" date="2022" name="IScience">
        <title>Evolution of zygomycete secretomes and the origins of terrestrial fungal ecologies.</title>
        <authorList>
            <person name="Chang Y."/>
            <person name="Wang Y."/>
            <person name="Mondo S."/>
            <person name="Ahrendt S."/>
            <person name="Andreopoulos W."/>
            <person name="Barry K."/>
            <person name="Beard J."/>
            <person name="Benny G.L."/>
            <person name="Blankenship S."/>
            <person name="Bonito G."/>
            <person name="Cuomo C."/>
            <person name="Desiro A."/>
            <person name="Gervers K.A."/>
            <person name="Hundley H."/>
            <person name="Kuo A."/>
            <person name="LaButti K."/>
            <person name="Lang B.F."/>
            <person name="Lipzen A."/>
            <person name="O'Donnell K."/>
            <person name="Pangilinan J."/>
            <person name="Reynolds N."/>
            <person name="Sandor L."/>
            <person name="Smith M.E."/>
            <person name="Tsang A."/>
            <person name="Grigoriev I.V."/>
            <person name="Stajich J.E."/>
            <person name="Spatafora J.W."/>
        </authorList>
    </citation>
    <scope>NUCLEOTIDE SEQUENCE</scope>
    <source>
        <strain evidence="3">RSA 2281</strain>
    </source>
</reference>
<proteinExistence type="predicted"/>
<evidence type="ECO:0000313" key="3">
    <source>
        <dbReference type="EMBL" id="KAI9259655.1"/>
    </source>
</evidence>
<dbReference type="InterPro" id="IPR013094">
    <property type="entry name" value="AB_hydrolase_3"/>
</dbReference>
<evidence type="ECO:0000313" key="4">
    <source>
        <dbReference type="Proteomes" id="UP001209540"/>
    </source>
</evidence>
<dbReference type="Gene3D" id="3.40.50.1820">
    <property type="entry name" value="alpha/beta hydrolase"/>
    <property type="match status" value="1"/>
</dbReference>
<dbReference type="SUPFAM" id="SSF53474">
    <property type="entry name" value="alpha/beta-Hydrolases"/>
    <property type="match status" value="1"/>
</dbReference>
<keyword evidence="1 3" id="KW-0378">Hydrolase</keyword>
<dbReference type="PANTHER" id="PTHR48081:SF8">
    <property type="entry name" value="ALPHA_BETA HYDROLASE FOLD-3 DOMAIN-CONTAINING PROTEIN-RELATED"/>
    <property type="match status" value="1"/>
</dbReference>
<reference evidence="3" key="2">
    <citation type="submission" date="2023-02" db="EMBL/GenBank/DDBJ databases">
        <authorList>
            <consortium name="DOE Joint Genome Institute"/>
            <person name="Mondo S.J."/>
            <person name="Chang Y."/>
            <person name="Wang Y."/>
            <person name="Ahrendt S."/>
            <person name="Andreopoulos W."/>
            <person name="Barry K."/>
            <person name="Beard J."/>
            <person name="Benny G.L."/>
            <person name="Blankenship S."/>
            <person name="Bonito G."/>
            <person name="Cuomo C."/>
            <person name="Desiro A."/>
            <person name="Gervers K.A."/>
            <person name="Hundley H."/>
            <person name="Kuo A."/>
            <person name="LaButti K."/>
            <person name="Lang B.F."/>
            <person name="Lipzen A."/>
            <person name="O'Donnell K."/>
            <person name="Pangilinan J."/>
            <person name="Reynolds N."/>
            <person name="Sandor L."/>
            <person name="Smith M.W."/>
            <person name="Tsang A."/>
            <person name="Grigoriev I.V."/>
            <person name="Stajich J.E."/>
            <person name="Spatafora J.W."/>
        </authorList>
    </citation>
    <scope>NUCLEOTIDE SEQUENCE</scope>
    <source>
        <strain evidence="3">RSA 2281</strain>
    </source>
</reference>
<dbReference type="GO" id="GO:0016787">
    <property type="term" value="F:hydrolase activity"/>
    <property type="evidence" value="ECO:0007669"/>
    <property type="project" value="UniProtKB-KW"/>
</dbReference>
<accession>A0AAD5K8I0</accession>
<dbReference type="Proteomes" id="UP001209540">
    <property type="component" value="Unassembled WGS sequence"/>
</dbReference>
<keyword evidence="4" id="KW-1185">Reference proteome</keyword>
<organism evidence="3 4">
    <name type="scientific">Phascolomyces articulosus</name>
    <dbReference type="NCBI Taxonomy" id="60185"/>
    <lineage>
        <taxon>Eukaryota</taxon>
        <taxon>Fungi</taxon>
        <taxon>Fungi incertae sedis</taxon>
        <taxon>Mucoromycota</taxon>
        <taxon>Mucoromycotina</taxon>
        <taxon>Mucoromycetes</taxon>
        <taxon>Mucorales</taxon>
        <taxon>Lichtheimiaceae</taxon>
        <taxon>Phascolomyces</taxon>
    </lineage>
</organism>
<dbReference type="InterPro" id="IPR050300">
    <property type="entry name" value="GDXG_lipolytic_enzyme"/>
</dbReference>
<dbReference type="AlphaFoldDB" id="A0AAD5K8I0"/>